<accession>A0ABM1W4P0</accession>
<evidence type="ECO:0000256" key="1">
    <source>
        <dbReference type="SAM" id="MobiDB-lite"/>
    </source>
</evidence>
<feature type="compositionally biased region" description="Polar residues" evidence="1">
    <location>
        <begin position="14"/>
        <end position="25"/>
    </location>
</feature>
<reference evidence="4" key="1">
    <citation type="submission" date="2025-08" db="UniProtKB">
        <authorList>
            <consortium name="RefSeq"/>
        </authorList>
    </citation>
    <scope>IDENTIFICATION</scope>
</reference>
<gene>
    <name evidence="4" type="primary">LOC101852598</name>
</gene>
<evidence type="ECO:0000313" key="4">
    <source>
        <dbReference type="RefSeq" id="XP_035829633.1"/>
    </source>
</evidence>
<keyword evidence="3" id="KW-1185">Reference proteome</keyword>
<dbReference type="Proteomes" id="UP000694888">
    <property type="component" value="Unplaced"/>
</dbReference>
<dbReference type="InterPro" id="IPR000421">
    <property type="entry name" value="FA58C"/>
</dbReference>
<feature type="non-terminal residue" evidence="4">
    <location>
        <position position="1146"/>
    </location>
</feature>
<feature type="region of interest" description="Disordered" evidence="1">
    <location>
        <begin position="841"/>
        <end position="873"/>
    </location>
</feature>
<feature type="domain" description="F5/8 type C" evidence="2">
    <location>
        <begin position="821"/>
        <end position="969"/>
    </location>
</feature>
<evidence type="ECO:0000259" key="2">
    <source>
        <dbReference type="PROSITE" id="PS50022"/>
    </source>
</evidence>
<feature type="region of interest" description="Disordered" evidence="1">
    <location>
        <begin position="429"/>
        <end position="453"/>
    </location>
</feature>
<feature type="domain" description="F5/8 type C" evidence="2">
    <location>
        <begin position="203"/>
        <end position="351"/>
    </location>
</feature>
<name>A0ABM1W4P0_APLCA</name>
<feature type="domain" description="F5/8 type C" evidence="2">
    <location>
        <begin position="409"/>
        <end position="557"/>
    </location>
</feature>
<feature type="domain" description="F5/8 type C" evidence="2">
    <location>
        <begin position="1027"/>
        <end position="1146"/>
    </location>
</feature>
<protein>
    <submittedName>
        <fullName evidence="4">Uncharacterized protein LOC101852598</fullName>
    </submittedName>
</protein>
<feature type="region of interest" description="Disordered" evidence="1">
    <location>
        <begin position="223"/>
        <end position="250"/>
    </location>
</feature>
<dbReference type="PANTHER" id="PTHR24543">
    <property type="entry name" value="MULTICOPPER OXIDASE-RELATED"/>
    <property type="match status" value="1"/>
</dbReference>
<dbReference type="SMART" id="SM00231">
    <property type="entry name" value="FA58C"/>
    <property type="match status" value="5"/>
</dbReference>
<dbReference type="Pfam" id="PF00754">
    <property type="entry name" value="F5_F8_type_C"/>
    <property type="match status" value="6"/>
</dbReference>
<dbReference type="InterPro" id="IPR008979">
    <property type="entry name" value="Galactose-bd-like_sf"/>
</dbReference>
<evidence type="ECO:0000313" key="3">
    <source>
        <dbReference type="Proteomes" id="UP000694888"/>
    </source>
</evidence>
<dbReference type="PROSITE" id="PS50022">
    <property type="entry name" value="FA58C_3"/>
    <property type="match status" value="6"/>
</dbReference>
<dbReference type="CDD" id="cd00057">
    <property type="entry name" value="FA58C"/>
    <property type="match status" value="6"/>
</dbReference>
<feature type="domain" description="F5/8 type C" evidence="2">
    <location>
        <begin position="1"/>
        <end position="145"/>
    </location>
</feature>
<dbReference type="GeneID" id="101852598"/>
<feature type="region of interest" description="Disordered" evidence="1">
    <location>
        <begin position="10"/>
        <end position="48"/>
    </location>
</feature>
<dbReference type="PANTHER" id="PTHR24543:SF325">
    <property type="entry name" value="F5_8 TYPE C DOMAIN-CONTAINING PROTEIN"/>
    <property type="match status" value="1"/>
</dbReference>
<dbReference type="Gene3D" id="2.60.120.260">
    <property type="entry name" value="Galactose-binding domain-like"/>
    <property type="match status" value="6"/>
</dbReference>
<sequence>MNVDVVSLMPNRLMTASSDQGTGTLPSDGRMQNPVNSWQPDDNDKNPWHQVDFQTAQNLSGILTQGSPSSEKWVYTFTVSTSNDGINFETIKDDQGQEVTYYGNTDRNTLARNYFPRVTVARYVRVSPKTWAAGGPALRVNYIGCFFSDVSTPRPTVPFVQPPTGPTGIPTVSSTWPSSWSSIPTSPTVAPPTPFTLVPNVICNVPMNVDVVSLMPNRLMTASSDQGTGTLPSDGRMQNPVYSWQPDDNDKNPWHQVDFQTAQNLSGILTQGSPSSEKWVYTFTVSTSNDGINFETIKDDQGQEVTYYGNTDRNTLARNYFPRVTVARYVRVSPKTWAAGGPALRVNYIGCFFSDVSTPRPTVPFVQPPTGPTGIPTVSSTWPSSWSSIPTSPTVAPPTPFTLVPNVICNVPMNVDVVSLMPNRLMTASSDQGTGTLPSDGRMQNPVYSWQPDENDKNPWHQVDFQTAQNLSGILTQGSPSSEKWVYTFTVSTSNDGINFETIKDDQGQEVTYYGNTDRNTLARNYFPRVTVARYVRVNPKTWAAGGPALRVNYIGCFFSDVSTPRPTVSFVQPPTGPTGIPTVSSTWPSSWSSIPTSPTVAPPTPFTLVPNVICNVPMNVDVVSLMPNRLLTASSDQGTGTLPSDGRMQNPVYSWQPDDNDKNPWHQVDFQTAQNLSGILTQGSPSSEKWVYTFTVSTSNDGINFETIKDDQGQEVTYYGNTDRNTMARNYFPRVTVARYVRVNPKTWAAGGPALRVNYIGCFFSDVSTPRPTVPFVQPPTGPTGIPTVSSTWPSSWSSIPTSPTVAPPTPFTLVPNVICNVPMNVDVVSLMPNRLLTASSDQGTGTLPSDGRMQNPVYSWQPDDNDKNPWHQVDFQTAQNLSGILTQGSPSSEKWVYTFTVSTSNDGINFETIKDDQGQEVTYYGNTDRNTLARNYFPRVTVARYVRVNPKTWAAGGPALRVNYIGCFFSDVSTPRPTVPFVQPPTGPTGIPTVSSTWPSSWSSIPTSPTVAPPTPFTLVPNVICNVPMNVDVVSLMPNRLLTASSDQGTGTLPSDGRMQNPVYSWQPDDNDKNPWHQVDFQTAQNLSGILTQGSPSSEKWVYTFTVSTSNDGINFETIKDDQGQEVTYYGNTDRNTLARNYFP</sequence>
<dbReference type="SUPFAM" id="SSF49785">
    <property type="entry name" value="Galactose-binding domain-like"/>
    <property type="match status" value="6"/>
</dbReference>
<feature type="region of interest" description="Disordered" evidence="1">
    <location>
        <begin position="635"/>
        <end position="667"/>
    </location>
</feature>
<dbReference type="RefSeq" id="XP_035829633.1">
    <property type="nucleotide sequence ID" value="XM_035973740.1"/>
</dbReference>
<feature type="region of interest" description="Disordered" evidence="1">
    <location>
        <begin position="1047"/>
        <end position="1078"/>
    </location>
</feature>
<feature type="domain" description="F5/8 type C" evidence="2">
    <location>
        <begin position="615"/>
        <end position="763"/>
    </location>
</feature>
<proteinExistence type="predicted"/>
<organism evidence="3 4">
    <name type="scientific">Aplysia californica</name>
    <name type="common">California sea hare</name>
    <dbReference type="NCBI Taxonomy" id="6500"/>
    <lineage>
        <taxon>Eukaryota</taxon>
        <taxon>Metazoa</taxon>
        <taxon>Spiralia</taxon>
        <taxon>Lophotrochozoa</taxon>
        <taxon>Mollusca</taxon>
        <taxon>Gastropoda</taxon>
        <taxon>Heterobranchia</taxon>
        <taxon>Euthyneura</taxon>
        <taxon>Tectipleura</taxon>
        <taxon>Aplysiida</taxon>
        <taxon>Aplysioidea</taxon>
        <taxon>Aplysiidae</taxon>
        <taxon>Aplysia</taxon>
    </lineage>
</organism>